<protein>
    <submittedName>
        <fullName evidence="1">Uncharacterized protein</fullName>
    </submittedName>
</protein>
<name>A0ABD2AWL4_VESMC</name>
<accession>A0ABD2AWL4</accession>
<reference evidence="1 2" key="1">
    <citation type="journal article" date="2024" name="Ann. Entomol. Soc. Am.">
        <title>Genomic analyses of the southern and eastern yellowjacket wasps (Hymenoptera: Vespidae) reveal evolutionary signatures of social life.</title>
        <authorList>
            <person name="Catto M.A."/>
            <person name="Caine P.B."/>
            <person name="Orr S.E."/>
            <person name="Hunt B.G."/>
            <person name="Goodisman M.A.D."/>
        </authorList>
    </citation>
    <scope>NUCLEOTIDE SEQUENCE [LARGE SCALE GENOMIC DNA]</scope>
    <source>
        <strain evidence="1">232</strain>
        <tissue evidence="1">Head and thorax</tissue>
    </source>
</reference>
<evidence type="ECO:0000313" key="2">
    <source>
        <dbReference type="Proteomes" id="UP001607303"/>
    </source>
</evidence>
<dbReference type="Proteomes" id="UP001607303">
    <property type="component" value="Unassembled WGS sequence"/>
</dbReference>
<proteinExistence type="predicted"/>
<sequence>MLINQLNFTIGHVSTVIQITLLFSSLCKLFEINEKFINLVYFLKCFVIVLASDKGLTKLFNRRMKDDIEIYRHGINNAHFKDIFAKMANPSLDRFKRFD</sequence>
<evidence type="ECO:0000313" key="1">
    <source>
        <dbReference type="EMBL" id="KAL2724993.1"/>
    </source>
</evidence>
<organism evidence="1 2">
    <name type="scientific">Vespula maculifrons</name>
    <name type="common">Eastern yellow jacket</name>
    <name type="synonym">Wasp</name>
    <dbReference type="NCBI Taxonomy" id="7453"/>
    <lineage>
        <taxon>Eukaryota</taxon>
        <taxon>Metazoa</taxon>
        <taxon>Ecdysozoa</taxon>
        <taxon>Arthropoda</taxon>
        <taxon>Hexapoda</taxon>
        <taxon>Insecta</taxon>
        <taxon>Pterygota</taxon>
        <taxon>Neoptera</taxon>
        <taxon>Endopterygota</taxon>
        <taxon>Hymenoptera</taxon>
        <taxon>Apocrita</taxon>
        <taxon>Aculeata</taxon>
        <taxon>Vespoidea</taxon>
        <taxon>Vespidae</taxon>
        <taxon>Vespinae</taxon>
        <taxon>Vespula</taxon>
    </lineage>
</organism>
<gene>
    <name evidence="1" type="ORF">V1477_018854</name>
</gene>
<dbReference type="EMBL" id="JAYRBN010000112">
    <property type="protein sequence ID" value="KAL2724993.1"/>
    <property type="molecule type" value="Genomic_DNA"/>
</dbReference>
<keyword evidence="2" id="KW-1185">Reference proteome</keyword>
<dbReference type="AlphaFoldDB" id="A0ABD2AWL4"/>
<comment type="caution">
    <text evidence="1">The sequence shown here is derived from an EMBL/GenBank/DDBJ whole genome shotgun (WGS) entry which is preliminary data.</text>
</comment>